<feature type="region of interest" description="Disordered" evidence="6">
    <location>
        <begin position="820"/>
        <end position="839"/>
    </location>
</feature>
<keyword evidence="4" id="KW-0378">Hydrolase</keyword>
<dbReference type="Proteomes" id="UP001497516">
    <property type="component" value="Chromosome 6"/>
</dbReference>
<dbReference type="GO" id="GO:0006508">
    <property type="term" value="P:proteolysis"/>
    <property type="evidence" value="ECO:0007669"/>
    <property type="project" value="UniProtKB-KW"/>
</dbReference>
<dbReference type="Pfam" id="PF25597">
    <property type="entry name" value="SH3_retrovirus"/>
    <property type="match status" value="1"/>
</dbReference>
<evidence type="ECO:0000313" key="10">
    <source>
        <dbReference type="Proteomes" id="UP001497516"/>
    </source>
</evidence>
<evidence type="ECO:0000256" key="1">
    <source>
        <dbReference type="ARBA" id="ARBA00022670"/>
    </source>
</evidence>
<keyword evidence="3" id="KW-0064">Aspartyl protease</keyword>
<keyword evidence="2" id="KW-0479">Metal-binding</keyword>
<dbReference type="GO" id="GO:0004190">
    <property type="term" value="F:aspartic-type endopeptidase activity"/>
    <property type="evidence" value="ECO:0007669"/>
    <property type="project" value="UniProtKB-KW"/>
</dbReference>
<dbReference type="InterPro" id="IPR039537">
    <property type="entry name" value="Retrotran_Ty1/copia-like"/>
</dbReference>
<name>A0AAV2FJW3_9ROSI</name>
<feature type="domain" description="CCHC-type" evidence="7">
    <location>
        <begin position="267"/>
        <end position="281"/>
    </location>
</feature>
<evidence type="ECO:0000313" key="9">
    <source>
        <dbReference type="EMBL" id="CAL1398262.1"/>
    </source>
</evidence>
<dbReference type="InterPro" id="IPR013103">
    <property type="entry name" value="RVT_2"/>
</dbReference>
<keyword evidence="1" id="KW-0645">Protease</keyword>
<evidence type="ECO:0000259" key="7">
    <source>
        <dbReference type="PROSITE" id="PS50158"/>
    </source>
</evidence>
<dbReference type="Pfam" id="PF00665">
    <property type="entry name" value="rve"/>
    <property type="match status" value="1"/>
</dbReference>
<dbReference type="InterPro" id="IPR001584">
    <property type="entry name" value="Integrase_cat-core"/>
</dbReference>
<dbReference type="InterPro" id="IPR057670">
    <property type="entry name" value="SH3_retrovirus"/>
</dbReference>
<dbReference type="InterPro" id="IPR054722">
    <property type="entry name" value="PolX-like_BBD"/>
</dbReference>
<feature type="region of interest" description="Disordered" evidence="6">
    <location>
        <begin position="292"/>
        <end position="315"/>
    </location>
</feature>
<dbReference type="GO" id="GO:0015074">
    <property type="term" value="P:DNA integration"/>
    <property type="evidence" value="ECO:0007669"/>
    <property type="project" value="InterPro"/>
</dbReference>
<dbReference type="Pfam" id="PF07727">
    <property type="entry name" value="RVT_2"/>
    <property type="match status" value="1"/>
</dbReference>
<dbReference type="EMBL" id="OZ034819">
    <property type="protein sequence ID" value="CAL1398262.1"/>
    <property type="molecule type" value="Genomic_DNA"/>
</dbReference>
<dbReference type="CDD" id="cd09272">
    <property type="entry name" value="RNase_HI_RT_Ty1"/>
    <property type="match status" value="1"/>
</dbReference>
<evidence type="ECO:0000256" key="2">
    <source>
        <dbReference type="ARBA" id="ARBA00022723"/>
    </source>
</evidence>
<keyword evidence="10" id="KW-1185">Reference proteome</keyword>
<dbReference type="GO" id="GO:0003676">
    <property type="term" value="F:nucleic acid binding"/>
    <property type="evidence" value="ECO:0007669"/>
    <property type="project" value="InterPro"/>
</dbReference>
<organism evidence="9 10">
    <name type="scientific">Linum trigynum</name>
    <dbReference type="NCBI Taxonomy" id="586398"/>
    <lineage>
        <taxon>Eukaryota</taxon>
        <taxon>Viridiplantae</taxon>
        <taxon>Streptophyta</taxon>
        <taxon>Embryophyta</taxon>
        <taxon>Tracheophyta</taxon>
        <taxon>Spermatophyta</taxon>
        <taxon>Magnoliopsida</taxon>
        <taxon>eudicotyledons</taxon>
        <taxon>Gunneridae</taxon>
        <taxon>Pentapetalae</taxon>
        <taxon>rosids</taxon>
        <taxon>fabids</taxon>
        <taxon>Malpighiales</taxon>
        <taxon>Linaceae</taxon>
        <taxon>Linum</taxon>
    </lineage>
</organism>
<dbReference type="InterPro" id="IPR001878">
    <property type="entry name" value="Znf_CCHC"/>
</dbReference>
<dbReference type="SUPFAM" id="SSF53098">
    <property type="entry name" value="Ribonuclease H-like"/>
    <property type="match status" value="1"/>
</dbReference>
<feature type="compositionally biased region" description="Basic and acidic residues" evidence="6">
    <location>
        <begin position="302"/>
        <end position="315"/>
    </location>
</feature>
<dbReference type="InterPro" id="IPR012337">
    <property type="entry name" value="RNaseH-like_sf"/>
</dbReference>
<reference evidence="9 10" key="1">
    <citation type="submission" date="2024-04" db="EMBL/GenBank/DDBJ databases">
        <authorList>
            <person name="Fracassetti M."/>
        </authorList>
    </citation>
    <scope>NUCLEOTIDE SEQUENCE [LARGE SCALE GENOMIC DNA]</scope>
</reference>
<dbReference type="PROSITE" id="PS50158">
    <property type="entry name" value="ZF_CCHC"/>
    <property type="match status" value="1"/>
</dbReference>
<dbReference type="Pfam" id="PF22936">
    <property type="entry name" value="Pol_BBD"/>
    <property type="match status" value="1"/>
</dbReference>
<protein>
    <recommendedName>
        <fullName evidence="11">Polyprotein</fullName>
    </recommendedName>
</protein>
<evidence type="ECO:0000259" key="8">
    <source>
        <dbReference type="PROSITE" id="PS50994"/>
    </source>
</evidence>
<feature type="compositionally biased region" description="Basic and acidic residues" evidence="6">
    <location>
        <begin position="896"/>
        <end position="905"/>
    </location>
</feature>
<feature type="region of interest" description="Disordered" evidence="6">
    <location>
        <begin position="790"/>
        <end position="814"/>
    </location>
</feature>
<dbReference type="InterPro" id="IPR036397">
    <property type="entry name" value="RNaseH_sf"/>
</dbReference>
<evidence type="ECO:0000256" key="4">
    <source>
        <dbReference type="ARBA" id="ARBA00022801"/>
    </source>
</evidence>
<feature type="compositionally biased region" description="Low complexity" evidence="6">
    <location>
        <begin position="873"/>
        <end position="884"/>
    </location>
</feature>
<gene>
    <name evidence="9" type="ORF">LTRI10_LOCUS38503</name>
</gene>
<keyword evidence="5" id="KW-0863">Zinc-finger</keyword>
<dbReference type="InterPro" id="IPR043502">
    <property type="entry name" value="DNA/RNA_pol_sf"/>
</dbReference>
<evidence type="ECO:0000256" key="3">
    <source>
        <dbReference type="ARBA" id="ARBA00022750"/>
    </source>
</evidence>
<dbReference type="SUPFAM" id="SSF56672">
    <property type="entry name" value="DNA/RNA polymerases"/>
    <property type="match status" value="1"/>
</dbReference>
<dbReference type="Pfam" id="PF14223">
    <property type="entry name" value="Retrotran_gag_2"/>
    <property type="match status" value="1"/>
</dbReference>
<evidence type="ECO:0008006" key="11">
    <source>
        <dbReference type="Google" id="ProtNLM"/>
    </source>
</evidence>
<dbReference type="Pfam" id="PF13976">
    <property type="entry name" value="gag_pre-integrs"/>
    <property type="match status" value="1"/>
</dbReference>
<evidence type="ECO:0000256" key="6">
    <source>
        <dbReference type="SAM" id="MobiDB-lite"/>
    </source>
</evidence>
<dbReference type="PANTHER" id="PTHR42648:SF31">
    <property type="entry name" value="RNA-DIRECTED DNA POLYMERASE"/>
    <property type="match status" value="1"/>
</dbReference>
<dbReference type="InterPro" id="IPR025724">
    <property type="entry name" value="GAG-pre-integrase_dom"/>
</dbReference>
<dbReference type="PANTHER" id="PTHR42648">
    <property type="entry name" value="TRANSPOSASE, PUTATIVE-RELATED"/>
    <property type="match status" value="1"/>
</dbReference>
<proteinExistence type="predicted"/>
<feature type="region of interest" description="Disordered" evidence="6">
    <location>
        <begin position="870"/>
        <end position="910"/>
    </location>
</feature>
<feature type="compositionally biased region" description="Polar residues" evidence="6">
    <location>
        <begin position="829"/>
        <end position="838"/>
    </location>
</feature>
<accession>A0AAV2FJW3</accession>
<feature type="domain" description="Integrase catalytic" evidence="8">
    <location>
        <begin position="535"/>
        <end position="712"/>
    </location>
</feature>
<keyword evidence="5" id="KW-0862">Zinc</keyword>
<sequence length="1457" mass="163648">MTKDGEVSDGKKPVVDHETIPHTSPFYLHPSESPGQLFGSDLLSDLNYGEWVNDMTETLIAKKKLNFVDGSLPRSAADTRAKEDAWDQCDAMVKGWLKTAMTKEVRNSVRAAKTAQEIWMDLKQRFGSSSAMRAYELRRQIVGLRQEKSSTSAFFTKLRTLWDEHQSVTINPRCSCGNCSCDIAKQVRDKQEAEWLNDFLLGLDDTFAIVRSQILSSKPTPTLTEAYQQVAAEEQQRQITASRKPVVEAAAFQVRNEKERDSDDRVRCSNCNKLGHLREQCFRLIGYPPDFGKNRPNGGKKQKGENSSRAAHVDAEESPIPGLTASQFAQLKQFFSAPTPATPDPTAHMAGNSIDLSEWLIDSGCNEHIVSDINWFDQVHYSHGHSPVRIPNGKCIPVEGIGSVVLNSQLTLHRVLHVPQFKCNLLSVSRLIRDNNVALFFLGNVCVIQDSHSKTVIGLGRLRDGLFYLSRDEKLQKRGDSTLAMAAAQRVSQQLWHHRLGHPAFEKLSALRNFLTYQEHSWFKSHCDSCLRAKQTRTPFQSSTIKTAGCFELIHMDIWGGYQTSSMDGSRYFLTVVDDYSRTTWVYLLKYKSDVERHVRMFCEMVRTQFQTQVRRIQSDNGLEFQTNTLRDYYAANGILFQTSCVNTPQQNGVAERKHRHLLETARALRFHAGLPVRFWGECVLTATYLINRLPSSVLGNKTPFEVLLERAPSYDHLRTFGCLVYAKDTQHGLDKFAERGRRCVFVGYPLAQKGYRVYDLTSRRIYTSRDVFFVEGEFPFRTPLATAPSTRAAAPHSPPASIEGEQFSDSPVLDPIEHEEDTNVAPACSSQQPTSADETLAPTDLAEVTPPHAHADLDEADPSHAHADLDEAAPSSAAPPTSDQHAFVPRRGLRERRPPSKLDIYDTALPGSSSHATTYPIANHVHYDRFTPAHKAFLAAISKLEEPRHFREAVLHAYWREAMQKEILALEANGTWTLEYLPPGKRAIDSKWVYKIKYHPDGSIERFKARLVAKGFNQLEGVDFHDTFAPVAKVVTVRVLIALAAQRGWPLHQLDVNNAFLHGDLEEEVYMKVPLGFQQEGDTRVCRLRKSLYGLRQASRNWYQKFTLALAELGFTASRADHSLFLYRKGETFVAALIYVDDVVLTGNDAGFISQVKSFLDSRFSIKDLGPLKYFLGIEVARSPEGIVLSQRKYTLDILKDAGVTGARPSSFPMEQNHSLTQPADDVIPDISSYRRLIGRLLYLTVTRPDITYAVNVLSQHVHAPSSAHMAAAHRVLRYLKTAPGQGLFFPSSGTLELTAFCDSDWAGCQASRRSTSGYYIQLGSAPVSWRTKKQRVVARSSAEAEYRAMASTVSEVIWLRHLLMELGVPQSSATPLYCDSQAALHIAANPVFHERTKHVEMDCYFVRERVVTGEIAPHKVATSDQPADMFTKALGTDQFRFLMSKLGIRDLHASA</sequence>
<dbReference type="PROSITE" id="PS50994">
    <property type="entry name" value="INTEGRASE"/>
    <property type="match status" value="1"/>
</dbReference>
<evidence type="ECO:0000256" key="5">
    <source>
        <dbReference type="PROSITE-ProRule" id="PRU00047"/>
    </source>
</evidence>
<dbReference type="GO" id="GO:0008270">
    <property type="term" value="F:zinc ion binding"/>
    <property type="evidence" value="ECO:0007669"/>
    <property type="project" value="UniProtKB-KW"/>
</dbReference>
<dbReference type="Gene3D" id="3.30.420.10">
    <property type="entry name" value="Ribonuclease H-like superfamily/Ribonuclease H"/>
    <property type="match status" value="1"/>
</dbReference>